<feature type="compositionally biased region" description="Low complexity" evidence="1">
    <location>
        <begin position="48"/>
        <end position="60"/>
    </location>
</feature>
<evidence type="ECO:0008006" key="5">
    <source>
        <dbReference type="Google" id="ProtNLM"/>
    </source>
</evidence>
<gene>
    <name evidence="3" type="ORF">H9657_06000</name>
</gene>
<feature type="region of interest" description="Disordered" evidence="1">
    <location>
        <begin position="39"/>
        <end position="131"/>
    </location>
</feature>
<sequence length="278" mass="27943">MTSSRPRARSPLLVALAVIGVAVAAGGAPAAALPPDRLASIQLDDDTPSSPVPDTTPVGTALEAPGAGTTAEPDVTDDAPTDGASPTDATGPAPAAVEVTPTEEPSPTDATSPTPAPSEEPSPTEAPYTPRWPPRIRLWWGPQSGPTEGGTVVEFIMDSYSPESGTMEMCGRLLTPVGPPGLLIGHWVWHFVTPPCAPGEATITFTNRDGTESVTFLYVGAASGAGVDGGPGTTSAATATRLATTGGDGRSALLAAFALLTLGTALIETASRARARAS</sequence>
<organism evidence="3 4">
    <name type="scientific">Cellulomonas avistercoris</name>
    <dbReference type="NCBI Taxonomy" id="2762242"/>
    <lineage>
        <taxon>Bacteria</taxon>
        <taxon>Bacillati</taxon>
        <taxon>Actinomycetota</taxon>
        <taxon>Actinomycetes</taxon>
        <taxon>Micrococcales</taxon>
        <taxon>Cellulomonadaceae</taxon>
        <taxon>Cellulomonas</taxon>
    </lineage>
</organism>
<proteinExistence type="predicted"/>
<evidence type="ECO:0000256" key="2">
    <source>
        <dbReference type="SAM" id="SignalP"/>
    </source>
</evidence>
<evidence type="ECO:0000256" key="1">
    <source>
        <dbReference type="SAM" id="MobiDB-lite"/>
    </source>
</evidence>
<feature type="chain" id="PRO_5046855793" description="Gram-positive cocci surface proteins LPxTG domain-containing protein" evidence="2">
    <location>
        <begin position="25"/>
        <end position="278"/>
    </location>
</feature>
<keyword evidence="2" id="KW-0732">Signal</keyword>
<evidence type="ECO:0000313" key="4">
    <source>
        <dbReference type="Proteomes" id="UP000604241"/>
    </source>
</evidence>
<dbReference type="EMBL" id="JACSQV010000004">
    <property type="protein sequence ID" value="MBD7917830.1"/>
    <property type="molecule type" value="Genomic_DNA"/>
</dbReference>
<dbReference type="RefSeq" id="WP_191781420.1">
    <property type="nucleotide sequence ID" value="NZ_JACSQV010000004.1"/>
</dbReference>
<dbReference type="Proteomes" id="UP000604241">
    <property type="component" value="Unassembled WGS sequence"/>
</dbReference>
<feature type="compositionally biased region" description="Low complexity" evidence="1">
    <location>
        <begin position="100"/>
        <end position="113"/>
    </location>
</feature>
<name>A0ABR8QBQ6_9CELL</name>
<comment type="caution">
    <text evidence="3">The sequence shown here is derived from an EMBL/GenBank/DDBJ whole genome shotgun (WGS) entry which is preliminary data.</text>
</comment>
<accession>A0ABR8QBQ6</accession>
<keyword evidence="4" id="KW-1185">Reference proteome</keyword>
<evidence type="ECO:0000313" key="3">
    <source>
        <dbReference type="EMBL" id="MBD7917830.1"/>
    </source>
</evidence>
<reference evidence="3 4" key="1">
    <citation type="submission" date="2020-08" db="EMBL/GenBank/DDBJ databases">
        <title>A Genomic Blueprint of the Chicken Gut Microbiome.</title>
        <authorList>
            <person name="Gilroy R."/>
            <person name="Ravi A."/>
            <person name="Getino M."/>
            <person name="Pursley I."/>
            <person name="Horton D.L."/>
            <person name="Alikhan N.-F."/>
            <person name="Baker D."/>
            <person name="Gharbi K."/>
            <person name="Hall N."/>
            <person name="Watson M."/>
            <person name="Adriaenssens E.M."/>
            <person name="Foster-Nyarko E."/>
            <person name="Jarju S."/>
            <person name="Secka A."/>
            <person name="Antonio M."/>
            <person name="Oren A."/>
            <person name="Chaudhuri R."/>
            <person name="La Ragione R.M."/>
            <person name="Hildebrand F."/>
            <person name="Pallen M.J."/>
        </authorList>
    </citation>
    <scope>NUCLEOTIDE SEQUENCE [LARGE SCALE GENOMIC DNA]</scope>
    <source>
        <strain evidence="3 4">Sa3CUA2</strain>
    </source>
</reference>
<feature type="signal peptide" evidence="2">
    <location>
        <begin position="1"/>
        <end position="24"/>
    </location>
</feature>
<protein>
    <recommendedName>
        <fullName evidence="5">Gram-positive cocci surface proteins LPxTG domain-containing protein</fullName>
    </recommendedName>
</protein>